<keyword evidence="2" id="KW-0472">Membrane</keyword>
<evidence type="ECO:0000256" key="2">
    <source>
        <dbReference type="SAM" id="Phobius"/>
    </source>
</evidence>
<keyword evidence="5" id="KW-1185">Reference proteome</keyword>
<keyword evidence="2" id="KW-0812">Transmembrane</keyword>
<evidence type="ECO:0000313" key="4">
    <source>
        <dbReference type="EMBL" id="KGM13704.1"/>
    </source>
</evidence>
<feature type="domain" description="DUF2231" evidence="3">
    <location>
        <begin position="68"/>
        <end position="193"/>
    </location>
</feature>
<feature type="transmembrane region" description="Helical" evidence="2">
    <location>
        <begin position="104"/>
        <end position="121"/>
    </location>
</feature>
<protein>
    <recommendedName>
        <fullName evidence="3">DUF2231 domain-containing protein</fullName>
    </recommendedName>
</protein>
<reference evidence="4 5" key="1">
    <citation type="submission" date="2013-08" db="EMBL/GenBank/DDBJ databases">
        <title>Genome sequencing of Cellulomonas bogoriensis 69B4.</title>
        <authorList>
            <person name="Chen F."/>
            <person name="Li Y."/>
            <person name="Wang G."/>
        </authorList>
    </citation>
    <scope>NUCLEOTIDE SEQUENCE [LARGE SCALE GENOMIC DNA]</scope>
    <source>
        <strain evidence="4 5">69B4</strain>
    </source>
</reference>
<feature type="region of interest" description="Disordered" evidence="1">
    <location>
        <begin position="1"/>
        <end position="20"/>
    </location>
</feature>
<accession>A0A0A0C2Y8</accession>
<name>A0A0A0C2Y8_9CELL</name>
<feature type="compositionally biased region" description="Basic and acidic residues" evidence="1">
    <location>
        <begin position="9"/>
        <end position="20"/>
    </location>
</feature>
<dbReference type="Proteomes" id="UP000054314">
    <property type="component" value="Unassembled WGS sequence"/>
</dbReference>
<keyword evidence="2" id="KW-1133">Transmembrane helix</keyword>
<sequence length="205" mass="21392">MSRVTPEVEMSHQSRTMHEEPTNPLIAVTRSLEETDALDSYVDALKPVADRLVDSPARREVLWGRGLGHALHPVLTDVPIGAWLSAITLDLVGGPSARRAARRLVGLGILSAVPTAVTGLAEWSRTEGRDARVGLVHAGGNTVGLALFTASYVSRRREHHGLGVAFGLVGAAVAGASGYLGAHLAIARDVGTSHSAFDDAPSSAA</sequence>
<dbReference type="EMBL" id="AXCZ01000028">
    <property type="protein sequence ID" value="KGM13704.1"/>
    <property type="molecule type" value="Genomic_DNA"/>
</dbReference>
<evidence type="ECO:0000313" key="5">
    <source>
        <dbReference type="Proteomes" id="UP000054314"/>
    </source>
</evidence>
<gene>
    <name evidence="4" type="ORF">N869_11225</name>
</gene>
<dbReference type="InterPro" id="IPR019251">
    <property type="entry name" value="DUF2231_TM"/>
</dbReference>
<evidence type="ECO:0000259" key="3">
    <source>
        <dbReference type="Pfam" id="PF09990"/>
    </source>
</evidence>
<feature type="transmembrane region" description="Helical" evidence="2">
    <location>
        <begin position="133"/>
        <end position="153"/>
    </location>
</feature>
<proteinExistence type="predicted"/>
<dbReference type="RefSeq" id="WP_232229607.1">
    <property type="nucleotide sequence ID" value="NZ_AXCZ01000028.1"/>
</dbReference>
<organism evidence="4 5">
    <name type="scientific">Cellulomonas bogoriensis 69B4 = DSM 16987</name>
    <dbReference type="NCBI Taxonomy" id="1386082"/>
    <lineage>
        <taxon>Bacteria</taxon>
        <taxon>Bacillati</taxon>
        <taxon>Actinomycetota</taxon>
        <taxon>Actinomycetes</taxon>
        <taxon>Micrococcales</taxon>
        <taxon>Cellulomonadaceae</taxon>
        <taxon>Cellulomonas</taxon>
    </lineage>
</organism>
<evidence type="ECO:0000256" key="1">
    <source>
        <dbReference type="SAM" id="MobiDB-lite"/>
    </source>
</evidence>
<dbReference type="AlphaFoldDB" id="A0A0A0C2Y8"/>
<dbReference type="Pfam" id="PF09990">
    <property type="entry name" value="DUF2231"/>
    <property type="match status" value="1"/>
</dbReference>
<comment type="caution">
    <text evidence="4">The sequence shown here is derived from an EMBL/GenBank/DDBJ whole genome shotgun (WGS) entry which is preliminary data.</text>
</comment>
<feature type="transmembrane region" description="Helical" evidence="2">
    <location>
        <begin position="165"/>
        <end position="186"/>
    </location>
</feature>